<dbReference type="EMBL" id="JAFIWB010000018">
    <property type="protein sequence ID" value="MBN6103502.1"/>
    <property type="molecule type" value="Genomic_DNA"/>
</dbReference>
<dbReference type="Proteomes" id="UP000695802">
    <property type="component" value="Unassembled WGS sequence"/>
</dbReference>
<protein>
    <submittedName>
        <fullName evidence="1">Uncharacterized protein</fullName>
    </submittedName>
</protein>
<evidence type="ECO:0000313" key="1">
    <source>
        <dbReference type="EMBL" id="MBN6103502.1"/>
    </source>
</evidence>
<keyword evidence="2" id="KW-1185">Reference proteome</keyword>
<evidence type="ECO:0000313" key="2">
    <source>
        <dbReference type="Proteomes" id="UP000695802"/>
    </source>
</evidence>
<comment type="caution">
    <text evidence="1">The sequence shown here is derived from an EMBL/GenBank/DDBJ whole genome shotgun (WGS) entry which is preliminary data.</text>
</comment>
<name>A0ABS3B5G3_9XANT</name>
<reference evidence="1 2" key="1">
    <citation type="submission" date="2021-02" db="EMBL/GenBank/DDBJ databases">
        <title>Taxonomically Unique Crown Gall-Associated Xanthomonas Stains Have Deficiency in Virulence Repertories.</title>
        <authorList>
            <person name="Mafakheri H."/>
            <person name="Taghavi S.M."/>
            <person name="Dimkic I."/>
            <person name="Nemanja K."/>
            <person name="Osdaghi E."/>
        </authorList>
    </citation>
    <scope>NUCLEOTIDE SEQUENCE [LARGE SCALE GENOMIC DNA]</scope>
    <source>
        <strain evidence="1 2">FX4</strain>
    </source>
</reference>
<accession>A0ABS3B5G3</accession>
<proteinExistence type="predicted"/>
<gene>
    <name evidence="1" type="ORF">JR064_15140</name>
</gene>
<sequence>MSQHAIEDLVENTIHLVDRSTLDGARQAEMIHGLLDLQARYDTSLTWFRLPDVLLRRGVLVRTPAQALTDTALRAQALAADAPGWLGHEDDAAYLEWEGQARVLYRQAKAGTSLPVSKLFRDVLALADEADDTDLFTDWYALLANGWLDDTFTAEDGIAATLDGLLASDDLQAIRALAARRGLKRRRGVPEALALPRPNDSIEQGDVERSAGLRFFLEPKRKPAALLTARDKARAQQARVREVIPALIEQHLGSALHAAGWSPVPTDTAFQWRWTRERDDSRQFLWATHDATLGVLMVQAGLQHAQLLAWQQRAATTQLHDLHFQDIAAGFLGQHILHSKDIGAFGGWVLNPADSDAQLRATLDRLAAALPALDTNYFDFITRQFSESLFARDVDTLLHLLEEGDDDGAVPPYVLFDSPDSLLLAFVFHHLQRGDEAAAMAIVERLQARQAARGRLSPWHRDHLAPFLQQWDEGRRDLPMPPVLHALLVSHLRAQETG</sequence>
<organism evidence="1 2">
    <name type="scientific">Xanthomonas bonasiae</name>
    <dbReference type="NCBI Taxonomy" id="2810351"/>
    <lineage>
        <taxon>Bacteria</taxon>
        <taxon>Pseudomonadati</taxon>
        <taxon>Pseudomonadota</taxon>
        <taxon>Gammaproteobacteria</taxon>
        <taxon>Lysobacterales</taxon>
        <taxon>Lysobacteraceae</taxon>
        <taxon>Xanthomonas</taxon>
    </lineage>
</organism>